<keyword evidence="3" id="KW-0723">Serine/threonine-protein kinase</keyword>
<dbReference type="Pfam" id="PF00069">
    <property type="entry name" value="Pkinase"/>
    <property type="match status" value="1"/>
</dbReference>
<evidence type="ECO:0000256" key="6">
    <source>
        <dbReference type="ARBA" id="ARBA00022723"/>
    </source>
</evidence>
<evidence type="ECO:0000313" key="24">
    <source>
        <dbReference type="EMBL" id="RXW23408.1"/>
    </source>
</evidence>
<dbReference type="SMART" id="SM00742">
    <property type="entry name" value="Hr1"/>
    <property type="match status" value="2"/>
</dbReference>
<comment type="caution">
    <text evidence="24">The sequence shown here is derived from an EMBL/GenBank/DDBJ whole genome shotgun (WGS) entry which is preliminary data.</text>
</comment>
<evidence type="ECO:0000256" key="11">
    <source>
        <dbReference type="ARBA" id="ARBA00022833"/>
    </source>
</evidence>
<dbReference type="SMART" id="SM00133">
    <property type="entry name" value="S_TK_X"/>
    <property type="match status" value="1"/>
</dbReference>
<feature type="compositionally biased region" description="Pro residues" evidence="18">
    <location>
        <begin position="723"/>
        <end position="737"/>
    </location>
</feature>
<keyword evidence="12 16" id="KW-0067">ATP-binding</keyword>
<keyword evidence="5" id="KW-0808">Transferase</keyword>
<keyword evidence="6" id="KW-0479">Metal-binding</keyword>
<dbReference type="InterPro" id="IPR017892">
    <property type="entry name" value="Pkinase_C"/>
</dbReference>
<evidence type="ECO:0000259" key="19">
    <source>
        <dbReference type="PROSITE" id="PS50004"/>
    </source>
</evidence>
<evidence type="ECO:0000259" key="23">
    <source>
        <dbReference type="PROSITE" id="PS51860"/>
    </source>
</evidence>
<feature type="binding site" evidence="16">
    <location>
        <position position="799"/>
    </location>
    <ligand>
        <name>ATP</name>
        <dbReference type="ChEBI" id="CHEBI:30616"/>
    </ligand>
</feature>
<gene>
    <name evidence="24" type="ORF">EST38_g2460</name>
</gene>
<feature type="compositionally biased region" description="Pro residues" evidence="18">
    <location>
        <begin position="592"/>
        <end position="606"/>
    </location>
</feature>
<dbReference type="Gene3D" id="1.10.510.10">
    <property type="entry name" value="Transferase(Phosphotransferase) domain 1"/>
    <property type="match status" value="1"/>
</dbReference>
<comment type="similarity">
    <text evidence="1">Belongs to the protein kinase superfamily. AGC Ser/Thr protein kinase family. PKC subfamily.</text>
</comment>
<sequence>MSNELDQKIAETWKHIQTERKILEATQLLRQATSNQDVLRRNDAKIRETERSLAYFEDTLRELQARKAQQHGDPRMGGPSTPAVPPKDPRAQAGSPEAGRGPTRQYTNLDLIKADTPFTPKKISRMLQQLEFKHQVEKQYKMGIDKMAKLYQADGDKKSKADAEAKKVESEKKIQLLESALKRYKNLHILDDVADDDDADAVGTEGERRDKLRSKPLSGTLYVTIKGARELDHAPIITRFRSSSKQVSETHVSIKVEGNQMARSHPSRTDRWNEAFEIIVDKATEIEVVIYDKQVSEPHAVPVGLLWIKINDLVDALRRQKVGQDAQGGGWVTAGAMPGDSPTAMQYHRGAGDVNAPVGLDGTPFGQGAARADGVDAWFAVEPAGALALQLNFVKENVRKRPMDGPLGGLGRKGAVRQRKGDVHEMNGHKFVQRQFYQLMLCAFCSDFLLNAVGYQCEDCRYTCHKKCYEKVVTKCISKSNTGEDEEKINHRIPHRFEPLTNIGANWCCHCGYMLPFGRKNARKCSECDITCHANCAHLVPDFCGMSMETASELIRNLRDINSRRKDRVRPYQENIQTSPLDSRMGRMDLNAPPPQQQPLPPPPQQPQEVDPYGRPMPGPHYGDDRYHPQQSPPQQTNQQPPYGPSQSPVAGRPAGGRVPVPPMYPSHEPQMPPRPPPGAYDPMAVGPGAGYPQPYPPPRTSVEKPPQSPPQQQRPLAGLPSQPSPRAPAPVVPQSPPQTQAQPQPGPPQQQSPQQRHPSKRRKVGLEDFNFLAVLGKGNFGKVMLAEEKKTNGLYAIKVLKKEFIIDNDEVESTRSEKRVFLTAARERHPFLLGLHSCFQTETRIYFVMEYVSGGDLMLHIQRKQFSLRQAKFYASEVLLALEYFHQNGIIYRDLKLDNILLTLDGHVKVADYGLCKEEMWYGQTTSTFCGTPEFMAPEILLEQRYGRAVDWWAFGVLTYEMLLGQSPFRGDDEDEIFDAILEDEPLYPITMPRDAVSILQKLLTRDPGRRLGSGRDDAEEIKRQPFFKDVSWDDVLNKRIPPPYFPTINGSADTSNFDEEFTREQPTLTPVHGQLSSRDQSEFNGFSWVATWADI</sequence>
<dbReference type="FunFam" id="3.30.60.20:FF:000014">
    <property type="entry name" value="Protein kinase C"/>
    <property type="match status" value="1"/>
</dbReference>
<dbReference type="PROSITE" id="PS50081">
    <property type="entry name" value="ZF_DAG_PE_2"/>
    <property type="match status" value="2"/>
</dbReference>
<dbReference type="PROSITE" id="PS00107">
    <property type="entry name" value="PROTEIN_KINASE_ATP"/>
    <property type="match status" value="1"/>
</dbReference>
<evidence type="ECO:0000256" key="3">
    <source>
        <dbReference type="ARBA" id="ARBA00022527"/>
    </source>
</evidence>
<dbReference type="InterPro" id="IPR008271">
    <property type="entry name" value="Ser/Thr_kinase_AS"/>
</dbReference>
<proteinExistence type="inferred from homology"/>
<dbReference type="SUPFAM" id="SSF46585">
    <property type="entry name" value="HR1 repeat"/>
    <property type="match status" value="1"/>
</dbReference>
<dbReference type="CDD" id="cd20823">
    <property type="entry name" value="C1_ScPKC1-like_rpt2"/>
    <property type="match status" value="1"/>
</dbReference>
<keyword evidence="9" id="KW-0863">Zinc-finger</keyword>
<feature type="domain" description="Phorbol-ester/DAG-type" evidence="21">
    <location>
        <begin position="428"/>
        <end position="476"/>
    </location>
</feature>
<evidence type="ECO:0000256" key="5">
    <source>
        <dbReference type="ARBA" id="ARBA00022679"/>
    </source>
</evidence>
<dbReference type="InterPro" id="IPR000961">
    <property type="entry name" value="AGC-kinase_C"/>
</dbReference>
<feature type="compositionally biased region" description="Low complexity" evidence="18">
    <location>
        <begin position="629"/>
        <end position="641"/>
    </location>
</feature>
<dbReference type="PROSITE" id="PS50011">
    <property type="entry name" value="PROTEIN_KINASE_DOM"/>
    <property type="match status" value="1"/>
</dbReference>
<dbReference type="InterPro" id="IPR002219">
    <property type="entry name" value="PKC_DAG/PE"/>
</dbReference>
<dbReference type="PANTHER" id="PTHR24351">
    <property type="entry name" value="RIBOSOMAL PROTEIN S6 KINASE"/>
    <property type="match status" value="1"/>
</dbReference>
<dbReference type="CDD" id="cd11620">
    <property type="entry name" value="HR1_PKC-like_2_fungi"/>
    <property type="match status" value="1"/>
</dbReference>
<dbReference type="GO" id="GO:0106310">
    <property type="term" value="F:protein serine kinase activity"/>
    <property type="evidence" value="ECO:0007669"/>
    <property type="project" value="RHEA"/>
</dbReference>
<feature type="coiled-coil region" evidence="17">
    <location>
        <begin position="160"/>
        <end position="187"/>
    </location>
</feature>
<accession>A0A4V1Q4V5</accession>
<dbReference type="AlphaFoldDB" id="A0A4V1Q4V5"/>
<dbReference type="InterPro" id="IPR011009">
    <property type="entry name" value="Kinase-like_dom_sf"/>
</dbReference>
<feature type="region of interest" description="Disordered" evidence="18">
    <location>
        <begin position="66"/>
        <end position="104"/>
    </location>
</feature>
<feature type="region of interest" description="Disordered" evidence="18">
    <location>
        <begin position="566"/>
        <end position="763"/>
    </location>
</feature>
<dbReference type="GO" id="GO:0005524">
    <property type="term" value="F:ATP binding"/>
    <property type="evidence" value="ECO:0007669"/>
    <property type="project" value="UniProtKB-UniRule"/>
</dbReference>
<dbReference type="CDD" id="cd05570">
    <property type="entry name" value="STKc_PKC"/>
    <property type="match status" value="1"/>
</dbReference>
<evidence type="ECO:0000313" key="25">
    <source>
        <dbReference type="Proteomes" id="UP000290288"/>
    </source>
</evidence>
<feature type="compositionally biased region" description="Pro residues" evidence="18">
    <location>
        <begin position="660"/>
        <end position="680"/>
    </location>
</feature>
<feature type="domain" description="REM-1" evidence="23">
    <location>
        <begin position="113"/>
        <end position="190"/>
    </location>
</feature>
<dbReference type="PROSITE" id="PS51285">
    <property type="entry name" value="AGC_KINASE_CTER"/>
    <property type="match status" value="1"/>
</dbReference>
<dbReference type="InterPro" id="IPR017441">
    <property type="entry name" value="Protein_kinase_ATP_BS"/>
</dbReference>
<dbReference type="SUPFAM" id="SSF56112">
    <property type="entry name" value="Protein kinase-like (PK-like)"/>
    <property type="match status" value="1"/>
</dbReference>
<evidence type="ECO:0000256" key="13">
    <source>
        <dbReference type="ARBA" id="ARBA00047272"/>
    </source>
</evidence>
<evidence type="ECO:0000256" key="2">
    <source>
        <dbReference type="ARBA" id="ARBA00012429"/>
    </source>
</evidence>
<evidence type="ECO:0000256" key="4">
    <source>
        <dbReference type="ARBA" id="ARBA00022553"/>
    </source>
</evidence>
<evidence type="ECO:0000256" key="8">
    <source>
        <dbReference type="ARBA" id="ARBA00022741"/>
    </source>
</evidence>
<evidence type="ECO:0000259" key="20">
    <source>
        <dbReference type="PROSITE" id="PS50011"/>
    </source>
</evidence>
<dbReference type="OrthoDB" id="63267at2759"/>
<dbReference type="GO" id="GO:0009272">
    <property type="term" value="P:fungal-type cell wall biogenesis"/>
    <property type="evidence" value="ECO:0007669"/>
    <property type="project" value="InterPro"/>
</dbReference>
<dbReference type="SMART" id="SM00109">
    <property type="entry name" value="C1"/>
    <property type="match status" value="2"/>
</dbReference>
<dbReference type="FunFam" id="3.30.200.20:FF:000103">
    <property type="entry name" value="Protein kinase C"/>
    <property type="match status" value="1"/>
</dbReference>
<keyword evidence="11" id="KW-0862">Zinc</keyword>
<evidence type="ECO:0000259" key="22">
    <source>
        <dbReference type="PROSITE" id="PS51285"/>
    </source>
</evidence>
<dbReference type="GO" id="GO:0004697">
    <property type="term" value="F:diacylglycerol-dependent serine/threonine kinase activity"/>
    <property type="evidence" value="ECO:0007669"/>
    <property type="project" value="UniProtKB-EC"/>
</dbReference>
<dbReference type="InterPro" id="IPR035892">
    <property type="entry name" value="C2_domain_sf"/>
</dbReference>
<dbReference type="Gene3D" id="2.60.40.150">
    <property type="entry name" value="C2 domain"/>
    <property type="match status" value="1"/>
</dbReference>
<dbReference type="PROSITE" id="PS50004">
    <property type="entry name" value="C2"/>
    <property type="match status" value="1"/>
</dbReference>
<reference evidence="24 25" key="1">
    <citation type="submission" date="2019-01" db="EMBL/GenBank/DDBJ databases">
        <title>Draft genome sequence of Psathyrella aberdarensis IHI B618.</title>
        <authorList>
            <person name="Buettner E."/>
            <person name="Kellner H."/>
        </authorList>
    </citation>
    <scope>NUCLEOTIDE SEQUENCE [LARGE SCALE GENOMIC DNA]</scope>
    <source>
        <strain evidence="24 25">IHI B618</strain>
    </source>
</reference>
<dbReference type="CDD" id="cd20822">
    <property type="entry name" value="C1_ScPKC1-like_rpt1"/>
    <property type="match status" value="1"/>
</dbReference>
<evidence type="ECO:0000256" key="7">
    <source>
        <dbReference type="ARBA" id="ARBA00022737"/>
    </source>
</evidence>
<evidence type="ECO:0000256" key="12">
    <source>
        <dbReference type="ARBA" id="ARBA00022840"/>
    </source>
</evidence>
<dbReference type="SUPFAM" id="SSF57889">
    <property type="entry name" value="Cysteine-rich domain"/>
    <property type="match status" value="2"/>
</dbReference>
<dbReference type="Pfam" id="PF00433">
    <property type="entry name" value="Pkinase_C"/>
    <property type="match status" value="1"/>
</dbReference>
<feature type="domain" description="Protein kinase" evidence="20">
    <location>
        <begin position="770"/>
        <end position="1029"/>
    </location>
</feature>
<dbReference type="SMART" id="SM00239">
    <property type="entry name" value="C2"/>
    <property type="match status" value="1"/>
</dbReference>
<comment type="catalytic activity">
    <reaction evidence="13">
        <text>L-threonyl-[protein] + ATP = O-phospho-L-threonyl-[protein] + ADP + H(+)</text>
        <dbReference type="Rhea" id="RHEA:46608"/>
        <dbReference type="Rhea" id="RHEA-COMP:11060"/>
        <dbReference type="Rhea" id="RHEA-COMP:11605"/>
        <dbReference type="ChEBI" id="CHEBI:15378"/>
        <dbReference type="ChEBI" id="CHEBI:30013"/>
        <dbReference type="ChEBI" id="CHEBI:30616"/>
        <dbReference type="ChEBI" id="CHEBI:61977"/>
        <dbReference type="ChEBI" id="CHEBI:456216"/>
        <dbReference type="EC" id="2.7.11.13"/>
    </reaction>
</comment>
<keyword evidence="15 17" id="KW-0175">Coiled coil</keyword>
<evidence type="ECO:0000259" key="21">
    <source>
        <dbReference type="PROSITE" id="PS50081"/>
    </source>
</evidence>
<dbReference type="FunFam" id="3.30.60.20:FF:000034">
    <property type="entry name" value="Protein kinase C"/>
    <property type="match status" value="1"/>
</dbReference>
<dbReference type="PROSITE" id="PS00479">
    <property type="entry name" value="ZF_DAG_PE_1"/>
    <property type="match status" value="1"/>
</dbReference>
<keyword evidence="8 16" id="KW-0547">Nucleotide-binding</keyword>
<dbReference type="SMART" id="SM00220">
    <property type="entry name" value="S_TKc"/>
    <property type="match status" value="1"/>
</dbReference>
<name>A0A4V1Q4V5_9AGAR</name>
<dbReference type="InterPro" id="IPR046349">
    <property type="entry name" value="C1-like_sf"/>
</dbReference>
<dbReference type="PROSITE" id="PS00108">
    <property type="entry name" value="PROTEIN_KINASE_ST"/>
    <property type="match status" value="1"/>
</dbReference>
<evidence type="ECO:0000256" key="15">
    <source>
        <dbReference type="PROSITE-ProRule" id="PRU01207"/>
    </source>
</evidence>
<dbReference type="EC" id="2.7.11.13" evidence="2"/>
<evidence type="ECO:0000256" key="18">
    <source>
        <dbReference type="SAM" id="MobiDB-lite"/>
    </source>
</evidence>
<feature type="domain" description="Phorbol-ester/DAG-type" evidence="21">
    <location>
        <begin position="494"/>
        <end position="544"/>
    </location>
</feature>
<feature type="domain" description="C2" evidence="19">
    <location>
        <begin position="204"/>
        <end position="326"/>
    </location>
</feature>
<dbReference type="EMBL" id="SDEE01000043">
    <property type="protein sequence ID" value="RXW23408.1"/>
    <property type="molecule type" value="Genomic_DNA"/>
</dbReference>
<evidence type="ECO:0000256" key="17">
    <source>
        <dbReference type="SAM" id="Coils"/>
    </source>
</evidence>
<feature type="domain" description="AGC-kinase C-terminal" evidence="22">
    <location>
        <begin position="1030"/>
        <end position="1097"/>
    </location>
</feature>
<evidence type="ECO:0000256" key="9">
    <source>
        <dbReference type="ARBA" id="ARBA00022771"/>
    </source>
</evidence>
<dbReference type="PROSITE" id="PS51860">
    <property type="entry name" value="REM_1"/>
    <property type="match status" value="1"/>
</dbReference>
<evidence type="ECO:0000256" key="10">
    <source>
        <dbReference type="ARBA" id="ARBA00022777"/>
    </source>
</evidence>
<keyword evidence="10" id="KW-0418">Kinase</keyword>
<dbReference type="Proteomes" id="UP000290288">
    <property type="component" value="Unassembled WGS sequence"/>
</dbReference>
<keyword evidence="7" id="KW-0677">Repeat</keyword>
<dbReference type="InterPro" id="IPR000719">
    <property type="entry name" value="Prot_kinase_dom"/>
</dbReference>
<keyword evidence="25" id="KW-1185">Reference proteome</keyword>
<dbReference type="FunFam" id="1.10.510.10:FF:000101">
    <property type="entry name" value="Protein kinase C"/>
    <property type="match status" value="1"/>
</dbReference>
<dbReference type="Pfam" id="PF00130">
    <property type="entry name" value="C1_1"/>
    <property type="match status" value="2"/>
</dbReference>
<evidence type="ECO:0000256" key="16">
    <source>
        <dbReference type="PROSITE-ProRule" id="PRU10141"/>
    </source>
</evidence>
<dbReference type="InterPro" id="IPR011072">
    <property type="entry name" value="HR1_rho-bd"/>
</dbReference>
<dbReference type="GO" id="GO:0007165">
    <property type="term" value="P:signal transduction"/>
    <property type="evidence" value="ECO:0007669"/>
    <property type="project" value="InterPro"/>
</dbReference>
<dbReference type="Pfam" id="PF02185">
    <property type="entry name" value="HR1"/>
    <property type="match status" value="2"/>
</dbReference>
<dbReference type="InterPro" id="IPR037312">
    <property type="entry name" value="PKC-like_HR1"/>
</dbReference>
<dbReference type="SUPFAM" id="SSF49562">
    <property type="entry name" value="C2 domain (Calcium/lipid-binding domain, CaLB)"/>
    <property type="match status" value="1"/>
</dbReference>
<evidence type="ECO:0000256" key="1">
    <source>
        <dbReference type="ARBA" id="ARBA00005490"/>
    </source>
</evidence>
<dbReference type="InterPro" id="IPR036274">
    <property type="entry name" value="HR1_rpt_sf"/>
</dbReference>
<dbReference type="Gene3D" id="3.30.200.20">
    <property type="entry name" value="Phosphorylase Kinase, domain 1"/>
    <property type="match status" value="1"/>
</dbReference>
<protein>
    <recommendedName>
        <fullName evidence="2">protein kinase C</fullName>
        <ecNumber evidence="2">2.7.11.13</ecNumber>
    </recommendedName>
</protein>
<comment type="catalytic activity">
    <reaction evidence="14">
        <text>L-seryl-[protein] + ATP = O-phospho-L-seryl-[protein] + ADP + H(+)</text>
        <dbReference type="Rhea" id="RHEA:17989"/>
        <dbReference type="Rhea" id="RHEA-COMP:9863"/>
        <dbReference type="Rhea" id="RHEA-COMP:11604"/>
        <dbReference type="ChEBI" id="CHEBI:15378"/>
        <dbReference type="ChEBI" id="CHEBI:29999"/>
        <dbReference type="ChEBI" id="CHEBI:30616"/>
        <dbReference type="ChEBI" id="CHEBI:83421"/>
        <dbReference type="ChEBI" id="CHEBI:456216"/>
        <dbReference type="EC" id="2.7.11.13"/>
    </reaction>
</comment>
<dbReference type="GO" id="GO:0008270">
    <property type="term" value="F:zinc ion binding"/>
    <property type="evidence" value="ECO:0007669"/>
    <property type="project" value="UniProtKB-KW"/>
</dbReference>
<dbReference type="Gene3D" id="3.30.60.20">
    <property type="match status" value="2"/>
</dbReference>
<feature type="compositionally biased region" description="Low complexity" evidence="18">
    <location>
        <begin position="649"/>
        <end position="659"/>
    </location>
</feature>
<dbReference type="STRING" id="2316362.A0A4V1Q4V5"/>
<evidence type="ECO:0000256" key="14">
    <source>
        <dbReference type="ARBA" id="ARBA00047470"/>
    </source>
</evidence>
<dbReference type="InterPro" id="IPR000008">
    <property type="entry name" value="C2_dom"/>
</dbReference>
<keyword evidence="4" id="KW-0597">Phosphoprotein</keyword>
<organism evidence="24 25">
    <name type="scientific">Candolleomyces aberdarensis</name>
    <dbReference type="NCBI Taxonomy" id="2316362"/>
    <lineage>
        <taxon>Eukaryota</taxon>
        <taxon>Fungi</taxon>
        <taxon>Dikarya</taxon>
        <taxon>Basidiomycota</taxon>
        <taxon>Agaricomycotina</taxon>
        <taxon>Agaricomycetes</taxon>
        <taxon>Agaricomycetidae</taxon>
        <taxon>Agaricales</taxon>
        <taxon>Agaricineae</taxon>
        <taxon>Psathyrellaceae</taxon>
        <taxon>Candolleomyces</taxon>
    </lineage>
</organism>